<accession>A0AAW0DMN2</accession>
<dbReference type="Proteomes" id="UP001383192">
    <property type="component" value="Unassembled WGS sequence"/>
</dbReference>
<feature type="region of interest" description="Disordered" evidence="1">
    <location>
        <begin position="241"/>
        <end position="466"/>
    </location>
</feature>
<feature type="compositionally biased region" description="Polar residues" evidence="1">
    <location>
        <begin position="288"/>
        <end position="304"/>
    </location>
</feature>
<proteinExistence type="predicted"/>
<feature type="compositionally biased region" description="Acidic residues" evidence="1">
    <location>
        <begin position="336"/>
        <end position="348"/>
    </location>
</feature>
<feature type="region of interest" description="Disordered" evidence="1">
    <location>
        <begin position="1"/>
        <end position="66"/>
    </location>
</feature>
<protein>
    <submittedName>
        <fullName evidence="2">Uncharacterized protein</fullName>
    </submittedName>
</protein>
<reference evidence="2 3" key="1">
    <citation type="submission" date="2024-01" db="EMBL/GenBank/DDBJ databases">
        <title>A draft genome for a cacao thread blight-causing isolate of Paramarasmius palmivorus.</title>
        <authorList>
            <person name="Baruah I.K."/>
            <person name="Bukari Y."/>
            <person name="Amoako-Attah I."/>
            <person name="Meinhardt L.W."/>
            <person name="Bailey B.A."/>
            <person name="Cohen S.P."/>
        </authorList>
    </citation>
    <scope>NUCLEOTIDE SEQUENCE [LARGE SCALE GENOMIC DNA]</scope>
    <source>
        <strain evidence="2 3">GH-12</strain>
    </source>
</reference>
<feature type="compositionally biased region" description="Basic and acidic residues" evidence="1">
    <location>
        <begin position="425"/>
        <end position="439"/>
    </location>
</feature>
<evidence type="ECO:0000313" key="3">
    <source>
        <dbReference type="Proteomes" id="UP001383192"/>
    </source>
</evidence>
<comment type="caution">
    <text evidence="2">The sequence shown here is derived from an EMBL/GenBank/DDBJ whole genome shotgun (WGS) entry which is preliminary data.</text>
</comment>
<feature type="compositionally biased region" description="Basic residues" evidence="1">
    <location>
        <begin position="308"/>
        <end position="322"/>
    </location>
</feature>
<evidence type="ECO:0000256" key="1">
    <source>
        <dbReference type="SAM" id="MobiDB-lite"/>
    </source>
</evidence>
<feature type="compositionally biased region" description="Basic residues" evidence="1">
    <location>
        <begin position="261"/>
        <end position="273"/>
    </location>
</feature>
<gene>
    <name evidence="2" type="ORF">VNI00_004408</name>
</gene>
<dbReference type="EMBL" id="JAYKXP010000011">
    <property type="protein sequence ID" value="KAK7053087.1"/>
    <property type="molecule type" value="Genomic_DNA"/>
</dbReference>
<organism evidence="2 3">
    <name type="scientific">Paramarasmius palmivorus</name>
    <dbReference type="NCBI Taxonomy" id="297713"/>
    <lineage>
        <taxon>Eukaryota</taxon>
        <taxon>Fungi</taxon>
        <taxon>Dikarya</taxon>
        <taxon>Basidiomycota</taxon>
        <taxon>Agaricomycotina</taxon>
        <taxon>Agaricomycetes</taxon>
        <taxon>Agaricomycetidae</taxon>
        <taxon>Agaricales</taxon>
        <taxon>Marasmiineae</taxon>
        <taxon>Marasmiaceae</taxon>
        <taxon>Paramarasmius</taxon>
    </lineage>
</organism>
<feature type="compositionally biased region" description="Polar residues" evidence="1">
    <location>
        <begin position="21"/>
        <end position="31"/>
    </location>
</feature>
<feature type="compositionally biased region" description="Low complexity" evidence="1">
    <location>
        <begin position="10"/>
        <end position="20"/>
    </location>
</feature>
<name>A0AAW0DMN2_9AGAR</name>
<dbReference type="AlphaFoldDB" id="A0AAW0DMN2"/>
<keyword evidence="3" id="KW-1185">Reference proteome</keyword>
<sequence length="466" mass="50460">MFSFFRKNSAADSASTSQAANEQLRTPSPSVGSAVGKTRINESPLHNDDNLGPPDTPSPPAHPLDADLGLITSPAALYELVSSVPAKTLHEYTLNHLIPPPPDSRRAAQLQLPIHTPSSITLTHLTSFFSALRPPPRLHCVRCHNFYFDVENSDRSCLVAHDDESAEVERVGVGKGKSDAGTQYETLWGCCGKTVEGDGDMGPPDGWCYEGKHTTDPKRARFRADSSIHNDKLTSCSRLKCYEPKPEPEDVSSSDESEKRSRQRKRTTRKRARRADDDGDEEREANVDATSATLVNEDSISVGSSKDKPKKTPAKPRKKRAKTTNDDKAFKPEGTPSEDEDDDMDVDETASVTSKRKSRAKPKTKAARSSSKAPASRRKPAANSASASDQGTPAGPSSPRMAPPSSPGSPTKSVRPRKQSVVFSRDAKSGDESASEKRSSKPRSSVGGRKSKKLEEIVQSSIDGET</sequence>
<evidence type="ECO:0000313" key="2">
    <source>
        <dbReference type="EMBL" id="KAK7053087.1"/>
    </source>
</evidence>
<feature type="compositionally biased region" description="Basic residues" evidence="1">
    <location>
        <begin position="354"/>
        <end position="366"/>
    </location>
</feature>
<feature type="compositionally biased region" description="Low complexity" evidence="1">
    <location>
        <begin position="381"/>
        <end position="400"/>
    </location>
</feature>